<feature type="region of interest" description="Disordered" evidence="2">
    <location>
        <begin position="114"/>
        <end position="179"/>
    </location>
</feature>
<accession>A0A1X7VRJ5</accession>
<evidence type="ECO:0000259" key="3">
    <source>
        <dbReference type="PROSITE" id="PS50001"/>
    </source>
</evidence>
<evidence type="ECO:0000259" key="4">
    <source>
        <dbReference type="PROSITE" id="PS50020"/>
    </source>
</evidence>
<dbReference type="PROSITE" id="PS50001">
    <property type="entry name" value="SH2"/>
    <property type="match status" value="2"/>
</dbReference>
<dbReference type="SMART" id="SM00456">
    <property type="entry name" value="WW"/>
    <property type="match status" value="1"/>
</dbReference>
<dbReference type="InterPro" id="IPR043539">
    <property type="entry name" value="Grb2-like"/>
</dbReference>
<dbReference type="Pfam" id="PF00017">
    <property type="entry name" value="SH2"/>
    <property type="match status" value="2"/>
</dbReference>
<feature type="compositionally biased region" description="Pro residues" evidence="2">
    <location>
        <begin position="511"/>
        <end position="529"/>
    </location>
</feature>
<dbReference type="SUPFAM" id="SSF51045">
    <property type="entry name" value="WW domain"/>
    <property type="match status" value="1"/>
</dbReference>
<evidence type="ECO:0000256" key="2">
    <source>
        <dbReference type="SAM" id="MobiDB-lite"/>
    </source>
</evidence>
<feature type="region of interest" description="Disordered" evidence="2">
    <location>
        <begin position="325"/>
        <end position="696"/>
    </location>
</feature>
<dbReference type="InterPro" id="IPR036860">
    <property type="entry name" value="SH2_dom_sf"/>
</dbReference>
<organism evidence="5">
    <name type="scientific">Amphimedon queenslandica</name>
    <name type="common">Sponge</name>
    <dbReference type="NCBI Taxonomy" id="400682"/>
    <lineage>
        <taxon>Eukaryota</taxon>
        <taxon>Metazoa</taxon>
        <taxon>Porifera</taxon>
        <taxon>Demospongiae</taxon>
        <taxon>Heteroscleromorpha</taxon>
        <taxon>Haplosclerida</taxon>
        <taxon>Niphatidae</taxon>
        <taxon>Amphimedon</taxon>
    </lineage>
</organism>
<dbReference type="Gene3D" id="2.20.70.10">
    <property type="match status" value="1"/>
</dbReference>
<feature type="compositionally biased region" description="Basic and acidic residues" evidence="2">
    <location>
        <begin position="145"/>
        <end position="160"/>
    </location>
</feature>
<dbReference type="SUPFAM" id="SSF55550">
    <property type="entry name" value="SH2 domain"/>
    <property type="match status" value="2"/>
</dbReference>
<dbReference type="EnsemblMetazoa" id="XM_020000323.1">
    <property type="protein sequence ID" value="XP_019855882.1"/>
    <property type="gene ID" value="LOC105314228"/>
</dbReference>
<dbReference type="PRINTS" id="PR01217">
    <property type="entry name" value="PRICHEXTENSN"/>
</dbReference>
<dbReference type="PANTHER" id="PTHR46037">
    <property type="entry name" value="PROTEIN ENHANCER OF SEVENLESS 2B"/>
    <property type="match status" value="1"/>
</dbReference>
<feature type="compositionally biased region" description="Pro residues" evidence="2">
    <location>
        <begin position="567"/>
        <end position="593"/>
    </location>
</feature>
<dbReference type="CDD" id="cd00201">
    <property type="entry name" value="WW"/>
    <property type="match status" value="1"/>
</dbReference>
<dbReference type="InterPro" id="IPR036020">
    <property type="entry name" value="WW_dom_sf"/>
</dbReference>
<dbReference type="Pfam" id="PF00397">
    <property type="entry name" value="WW"/>
    <property type="match status" value="1"/>
</dbReference>
<dbReference type="OrthoDB" id="10254483at2759"/>
<dbReference type="Gene3D" id="3.30.505.10">
    <property type="entry name" value="SH2 domain"/>
    <property type="match status" value="2"/>
</dbReference>
<protein>
    <recommendedName>
        <fullName evidence="7">SH2 domain-containing protein</fullName>
    </recommendedName>
</protein>
<dbReference type="SMART" id="SM00252">
    <property type="entry name" value="SH2"/>
    <property type="match status" value="2"/>
</dbReference>
<dbReference type="InParanoid" id="A0A1X7VRJ5"/>
<feature type="domain" description="SH2" evidence="3">
    <location>
        <begin position="192"/>
        <end position="290"/>
    </location>
</feature>
<feature type="compositionally biased region" description="Acidic residues" evidence="2">
    <location>
        <begin position="679"/>
        <end position="696"/>
    </location>
</feature>
<feature type="compositionally biased region" description="Pro residues" evidence="2">
    <location>
        <begin position="470"/>
        <end position="504"/>
    </location>
</feature>
<feature type="domain" description="SH2" evidence="3">
    <location>
        <begin position="1"/>
        <end position="101"/>
    </location>
</feature>
<evidence type="ECO:0000313" key="5">
    <source>
        <dbReference type="EnsemblMetazoa" id="Aqu2.1.42707_001"/>
    </source>
</evidence>
<gene>
    <name evidence="5" type="primary">105314228</name>
</gene>
<reference evidence="6" key="1">
    <citation type="journal article" date="2010" name="Nature">
        <title>The Amphimedon queenslandica genome and the evolution of animal complexity.</title>
        <authorList>
            <person name="Srivastava M."/>
            <person name="Simakov O."/>
            <person name="Chapman J."/>
            <person name="Fahey B."/>
            <person name="Gauthier M.E."/>
            <person name="Mitros T."/>
            <person name="Richards G.S."/>
            <person name="Conaco C."/>
            <person name="Dacre M."/>
            <person name="Hellsten U."/>
            <person name="Larroux C."/>
            <person name="Putnam N.H."/>
            <person name="Stanke M."/>
            <person name="Adamska M."/>
            <person name="Darling A."/>
            <person name="Degnan S.M."/>
            <person name="Oakley T.H."/>
            <person name="Plachetzki D.C."/>
            <person name="Zhai Y."/>
            <person name="Adamski M."/>
            <person name="Calcino A."/>
            <person name="Cummins S.F."/>
            <person name="Goodstein D.M."/>
            <person name="Harris C."/>
            <person name="Jackson D.J."/>
            <person name="Leys S.P."/>
            <person name="Shu S."/>
            <person name="Woodcroft B.J."/>
            <person name="Vervoort M."/>
            <person name="Kosik K.S."/>
            <person name="Manning G."/>
            <person name="Degnan B.M."/>
            <person name="Rokhsar D.S."/>
        </authorList>
    </citation>
    <scope>NUCLEOTIDE SEQUENCE [LARGE SCALE GENOMIC DNA]</scope>
</reference>
<dbReference type="InterPro" id="IPR001202">
    <property type="entry name" value="WW_dom"/>
</dbReference>
<feature type="domain" description="WW" evidence="4">
    <location>
        <begin position="298"/>
        <end position="332"/>
    </location>
</feature>
<feature type="compositionally biased region" description="Pro residues" evidence="2">
    <location>
        <begin position="430"/>
        <end position="441"/>
    </location>
</feature>
<sequence>MADLVSIPGYFNVSRDQAKQLIAPHLSTDGYYIIRPTDGDALCTICVSKNMKLMNYRMFKDAVTGHYYIRDSKFPTITSLIKHYQKFPINKDVNTFLLYPVQQEQEQEEYVALVPSQQEESTRLAPASSRAKMPLPQPASSPRHGSRDMERRGNNERREPNNTMTGGGGGVPKKIPDNKTVDSLNNIAQLPGVHIDLSKNDVPTVMQAFLSQEGAYLVRPSVSSSGQFTISLTCQNSILNFKINTDPDGKVFITPKKKFSSIRELLEGHKVAPLRSKARPGAKVYLLVPITVEAVQELLLPAGWQQFFDDNYKRHYFYNMQTGQSSWERPRAATAPAPSLPSKAMTMGPRISNRPLPSLPQEENAATQRKSLDVGRPNVTKMAGESPGLPGRRISDGSHNPPPLPSKGPAPSVGRRDPQPALPSKGHDLPPLPSKNEPPLPSKNEHSPPLPPLPTKHNEVPPLPSKTDAPPLPSKTPPLPVKEPSPAPSFPPLPSKSDPAPPQLPSKDPKTGPPPPPPLPSKDPLPSLPPKEDDFMQRKKRPVEYMDTVITKTPPSPTLPQKSGGSPPLPPPPPPIGAPVPPPPPPLAPPSPADSPSQRRNTTSGAPPTKKEIPPPSPSPSEGRPFTINDLVRAKSLLKKKEEDDEPQQPKGGGGGLHDVFSNALNQRMTSIRSAMTNSDDEDTDIEEVDDEDWDD</sequence>
<keyword evidence="1" id="KW-0727">SH2 domain</keyword>
<dbReference type="STRING" id="400682.A0A1X7VRJ5"/>
<dbReference type="EnsemblMetazoa" id="Aqu2.1.42707_001">
    <property type="protein sequence ID" value="Aqu2.1.42707_001"/>
    <property type="gene ID" value="Aqu2.1.42707"/>
</dbReference>
<evidence type="ECO:0000313" key="6">
    <source>
        <dbReference type="Proteomes" id="UP000007879"/>
    </source>
</evidence>
<dbReference type="PROSITE" id="PS50020">
    <property type="entry name" value="WW_DOMAIN_2"/>
    <property type="match status" value="1"/>
</dbReference>
<name>A0A1X7VRJ5_AMPQE</name>
<dbReference type="PROSITE" id="PS01159">
    <property type="entry name" value="WW_DOMAIN_1"/>
    <property type="match status" value="1"/>
</dbReference>
<proteinExistence type="predicted"/>
<evidence type="ECO:0008006" key="7">
    <source>
        <dbReference type="Google" id="ProtNLM"/>
    </source>
</evidence>
<feature type="compositionally biased region" description="Polar residues" evidence="2">
    <location>
        <begin position="663"/>
        <end position="678"/>
    </location>
</feature>
<dbReference type="Proteomes" id="UP000007879">
    <property type="component" value="Unassembled WGS sequence"/>
</dbReference>
<dbReference type="InterPro" id="IPR000980">
    <property type="entry name" value="SH2"/>
</dbReference>
<keyword evidence="6" id="KW-1185">Reference proteome</keyword>
<dbReference type="AlphaFoldDB" id="A0A1X7VRJ5"/>
<reference evidence="5" key="2">
    <citation type="submission" date="2017-05" db="UniProtKB">
        <authorList>
            <consortium name="EnsemblMetazoa"/>
        </authorList>
    </citation>
    <scope>IDENTIFICATION</scope>
</reference>
<evidence type="ECO:0000256" key="1">
    <source>
        <dbReference type="PROSITE-ProRule" id="PRU00191"/>
    </source>
</evidence>